<comment type="similarity">
    <text evidence="9">Belongs to the PP2C family.</text>
</comment>
<keyword evidence="4" id="KW-0479">Metal-binding</keyword>
<dbReference type="OMA" id="KRMAINI"/>
<accession>A0A1U8EVH1</accession>
<gene>
    <name evidence="12" type="ORF">T459_30414</name>
</gene>
<keyword evidence="6" id="KW-0460">Magnesium</keyword>
<dbReference type="Gramene" id="PHT65989">
    <property type="protein sequence ID" value="PHT65989"/>
    <property type="gene ID" value="T459_30414"/>
</dbReference>
<dbReference type="CDD" id="cd00143">
    <property type="entry name" value="PP2Cc"/>
    <property type="match status" value="1"/>
</dbReference>
<evidence type="ECO:0000256" key="9">
    <source>
        <dbReference type="RuleBase" id="RU003465"/>
    </source>
</evidence>
<dbReference type="InterPro" id="IPR015655">
    <property type="entry name" value="PP2C"/>
</dbReference>
<evidence type="ECO:0000256" key="6">
    <source>
        <dbReference type="ARBA" id="ARBA00022842"/>
    </source>
</evidence>
<feature type="region of interest" description="Disordered" evidence="10">
    <location>
        <begin position="169"/>
        <end position="196"/>
    </location>
</feature>
<reference evidence="12 13" key="1">
    <citation type="journal article" date="2014" name="Nat. Genet.">
        <title>Genome sequence of the hot pepper provides insights into the evolution of pungency in Capsicum species.</title>
        <authorList>
            <person name="Kim S."/>
            <person name="Park M."/>
            <person name="Yeom S.I."/>
            <person name="Kim Y.M."/>
            <person name="Lee J.M."/>
            <person name="Lee H.A."/>
            <person name="Seo E."/>
            <person name="Choi J."/>
            <person name="Cheong K."/>
            <person name="Kim K.T."/>
            <person name="Jung K."/>
            <person name="Lee G.W."/>
            <person name="Oh S.K."/>
            <person name="Bae C."/>
            <person name="Kim S.B."/>
            <person name="Lee H.Y."/>
            <person name="Kim S.Y."/>
            <person name="Kim M.S."/>
            <person name="Kang B.C."/>
            <person name="Jo Y.D."/>
            <person name="Yang H.B."/>
            <person name="Jeong H.J."/>
            <person name="Kang W.H."/>
            <person name="Kwon J.K."/>
            <person name="Shin C."/>
            <person name="Lim J.Y."/>
            <person name="Park J.H."/>
            <person name="Huh J.H."/>
            <person name="Kim J.S."/>
            <person name="Kim B.D."/>
            <person name="Cohen O."/>
            <person name="Paran I."/>
            <person name="Suh M.C."/>
            <person name="Lee S.B."/>
            <person name="Kim Y.K."/>
            <person name="Shin Y."/>
            <person name="Noh S.J."/>
            <person name="Park J."/>
            <person name="Seo Y.S."/>
            <person name="Kwon S.Y."/>
            <person name="Kim H.A."/>
            <person name="Park J.M."/>
            <person name="Kim H.J."/>
            <person name="Choi S.B."/>
            <person name="Bosland P.W."/>
            <person name="Reeves G."/>
            <person name="Jo S.H."/>
            <person name="Lee B.W."/>
            <person name="Cho H.T."/>
            <person name="Choi H.S."/>
            <person name="Lee M.S."/>
            <person name="Yu Y."/>
            <person name="Do Choi Y."/>
            <person name="Park B.S."/>
            <person name="van Deynze A."/>
            <person name="Ashrafi H."/>
            <person name="Hill T."/>
            <person name="Kim W.T."/>
            <person name="Pai H.S."/>
            <person name="Ahn H.K."/>
            <person name="Yeam I."/>
            <person name="Giovannoni J.J."/>
            <person name="Rose J.K."/>
            <person name="Sorensen I."/>
            <person name="Lee S.J."/>
            <person name="Kim R.W."/>
            <person name="Choi I.Y."/>
            <person name="Choi B.S."/>
            <person name="Lim J.S."/>
            <person name="Lee Y.H."/>
            <person name="Choi D."/>
        </authorList>
    </citation>
    <scope>NUCLEOTIDE SEQUENCE [LARGE SCALE GENOMIC DNA]</scope>
    <source>
        <strain evidence="13">cv. CM334</strain>
    </source>
</reference>
<dbReference type="PANTHER" id="PTHR13832">
    <property type="entry name" value="PROTEIN PHOSPHATASE 2C"/>
    <property type="match status" value="1"/>
</dbReference>
<dbReference type="KEGG" id="cann:107850409"/>
<keyword evidence="5 9" id="KW-0378">Hydrolase</keyword>
<name>A0A1U8EVH1_CAPAN</name>
<dbReference type="GO" id="GO:0046872">
    <property type="term" value="F:metal ion binding"/>
    <property type="evidence" value="ECO:0007669"/>
    <property type="project" value="UniProtKB-KW"/>
</dbReference>
<dbReference type="AlphaFoldDB" id="A0A1U8EVH1"/>
<evidence type="ECO:0000259" key="11">
    <source>
        <dbReference type="PROSITE" id="PS51746"/>
    </source>
</evidence>
<proteinExistence type="inferred from homology"/>
<sequence>MKQKNIKIMKKWCHAPPVSRFLAKRSLNHFSANTGFDIGRVEMGIYLSSPKTDKMSEDGENDSLRFGLSSMQGWRSTMEDAHAVYPNLDTSASFFGVYDGHGGDEVSKFCAKFLHQEVLNHEASSAGDIGASIQHAFFRMDEMMCGQTGQREFAALTEKDQAKDIIEGLISPPKHGESKGQTDGGSSDEGANSDYRGPTAGSTACVAIIQNIQLLVANAGDSRCVLSRKGQAYDMSRDHKPDLPAEKERITNAGGYVRCGRVNGSLNMSRAIGDMELKQNKSLPAEKQIVTANPDICTVELCNDDDFLVLACDGIWDCMSSQELVDFVGKQLKDESRLSAICETVMDKCLAPATGGEGCDNMTMILVQFKKPFKIGTLNKEQPLPSNQNSECNKSAVASNGPNVIAGSQYNHNAVRKA</sequence>
<dbReference type="PROSITE" id="PS51746">
    <property type="entry name" value="PPM_2"/>
    <property type="match status" value="1"/>
</dbReference>
<evidence type="ECO:0000256" key="2">
    <source>
        <dbReference type="ARBA" id="ARBA00001946"/>
    </source>
</evidence>
<comment type="cofactor">
    <cofactor evidence="2">
        <name>Mg(2+)</name>
        <dbReference type="ChEBI" id="CHEBI:18420"/>
    </cofactor>
</comment>
<dbReference type="OrthoDB" id="10264738at2759"/>
<dbReference type="SMR" id="A0A1U8EVH1"/>
<dbReference type="SMART" id="SM00332">
    <property type="entry name" value="PP2Cc"/>
    <property type="match status" value="1"/>
</dbReference>
<evidence type="ECO:0000313" key="12">
    <source>
        <dbReference type="EMBL" id="PHT65989.1"/>
    </source>
</evidence>
<protein>
    <recommendedName>
        <fullName evidence="3">protein-serine/threonine phosphatase</fullName>
        <ecNumber evidence="3">3.1.3.16</ecNumber>
    </recommendedName>
</protein>
<dbReference type="GO" id="GO:0007165">
    <property type="term" value="P:signal transduction"/>
    <property type="evidence" value="ECO:0000318"/>
    <property type="project" value="GO_Central"/>
</dbReference>
<dbReference type="Gene3D" id="3.60.40.10">
    <property type="entry name" value="PPM-type phosphatase domain"/>
    <property type="match status" value="1"/>
</dbReference>
<evidence type="ECO:0000256" key="8">
    <source>
        <dbReference type="ARBA" id="ARBA00023211"/>
    </source>
</evidence>
<dbReference type="GO" id="GO:0004722">
    <property type="term" value="F:protein serine/threonine phosphatase activity"/>
    <property type="evidence" value="ECO:0000318"/>
    <property type="project" value="GO_Central"/>
</dbReference>
<dbReference type="FunFam" id="3.60.40.10:FF:000015">
    <property type="entry name" value="probable protein phosphatase 2C 60"/>
    <property type="match status" value="1"/>
</dbReference>
<dbReference type="PANTHER" id="PTHR13832:SF840">
    <property type="entry name" value="PROTEIN PHOSPHATASE 2C 60-RELATED"/>
    <property type="match status" value="1"/>
</dbReference>
<dbReference type="EMBL" id="AYRZ02000012">
    <property type="protein sequence ID" value="PHT65989.1"/>
    <property type="molecule type" value="Genomic_DNA"/>
</dbReference>
<keyword evidence="13" id="KW-1185">Reference proteome</keyword>
<dbReference type="EC" id="3.1.3.16" evidence="3"/>
<keyword evidence="7 9" id="KW-0904">Protein phosphatase</keyword>
<evidence type="ECO:0000256" key="7">
    <source>
        <dbReference type="ARBA" id="ARBA00022912"/>
    </source>
</evidence>
<dbReference type="Pfam" id="PF00481">
    <property type="entry name" value="PP2C"/>
    <property type="match status" value="2"/>
</dbReference>
<evidence type="ECO:0000256" key="5">
    <source>
        <dbReference type="ARBA" id="ARBA00022801"/>
    </source>
</evidence>
<dbReference type="InterPro" id="IPR000222">
    <property type="entry name" value="PP2C_BS"/>
</dbReference>
<reference evidence="12 13" key="2">
    <citation type="journal article" date="2017" name="Genome Biol.">
        <title>New reference genome sequences of hot pepper reveal the massive evolution of plant disease-resistance genes by retroduplication.</title>
        <authorList>
            <person name="Kim S."/>
            <person name="Park J."/>
            <person name="Yeom S.I."/>
            <person name="Kim Y.M."/>
            <person name="Seo E."/>
            <person name="Kim K.T."/>
            <person name="Kim M.S."/>
            <person name="Lee J.M."/>
            <person name="Cheong K."/>
            <person name="Shin H.S."/>
            <person name="Kim S.B."/>
            <person name="Han K."/>
            <person name="Lee J."/>
            <person name="Park M."/>
            <person name="Lee H.A."/>
            <person name="Lee H.Y."/>
            <person name="Lee Y."/>
            <person name="Oh S."/>
            <person name="Lee J.H."/>
            <person name="Choi E."/>
            <person name="Choi E."/>
            <person name="Lee S.E."/>
            <person name="Jeon J."/>
            <person name="Kim H."/>
            <person name="Choi G."/>
            <person name="Song H."/>
            <person name="Lee J."/>
            <person name="Lee S.C."/>
            <person name="Kwon J.K."/>
            <person name="Lee H.Y."/>
            <person name="Koo N."/>
            <person name="Hong Y."/>
            <person name="Kim R.W."/>
            <person name="Kang W.H."/>
            <person name="Huh J.H."/>
            <person name="Kang B.C."/>
            <person name="Yang T.J."/>
            <person name="Lee Y.H."/>
            <person name="Bennetzen J.L."/>
            <person name="Choi D."/>
        </authorList>
    </citation>
    <scope>NUCLEOTIDE SEQUENCE [LARGE SCALE GENOMIC DNA]</scope>
    <source>
        <strain evidence="13">cv. CM334</strain>
    </source>
</reference>
<feature type="domain" description="PPM-type phosphatase" evidence="11">
    <location>
        <begin position="65"/>
        <end position="369"/>
    </location>
</feature>
<evidence type="ECO:0000256" key="10">
    <source>
        <dbReference type="SAM" id="MobiDB-lite"/>
    </source>
</evidence>
<evidence type="ECO:0000256" key="3">
    <source>
        <dbReference type="ARBA" id="ARBA00013081"/>
    </source>
</evidence>
<dbReference type="SUPFAM" id="SSF81606">
    <property type="entry name" value="PP2C-like"/>
    <property type="match status" value="1"/>
</dbReference>
<comment type="cofactor">
    <cofactor evidence="1">
        <name>Mn(2+)</name>
        <dbReference type="ChEBI" id="CHEBI:29035"/>
    </cofactor>
</comment>
<dbReference type="InterPro" id="IPR001932">
    <property type="entry name" value="PPM-type_phosphatase-like_dom"/>
</dbReference>
<evidence type="ECO:0000256" key="4">
    <source>
        <dbReference type="ARBA" id="ARBA00022723"/>
    </source>
</evidence>
<evidence type="ECO:0000256" key="1">
    <source>
        <dbReference type="ARBA" id="ARBA00001936"/>
    </source>
</evidence>
<dbReference type="PROSITE" id="PS01032">
    <property type="entry name" value="PPM_1"/>
    <property type="match status" value="1"/>
</dbReference>
<keyword evidence="8" id="KW-0464">Manganese</keyword>
<comment type="caution">
    <text evidence="12">The sequence shown here is derived from an EMBL/GenBank/DDBJ whole genome shotgun (WGS) entry which is preliminary data.</text>
</comment>
<dbReference type="Proteomes" id="UP000222542">
    <property type="component" value="Unassembled WGS sequence"/>
</dbReference>
<dbReference type="InterPro" id="IPR036457">
    <property type="entry name" value="PPM-type-like_dom_sf"/>
</dbReference>
<organism evidence="12 13">
    <name type="scientific">Capsicum annuum</name>
    <name type="common">Capsicum pepper</name>
    <dbReference type="NCBI Taxonomy" id="4072"/>
    <lineage>
        <taxon>Eukaryota</taxon>
        <taxon>Viridiplantae</taxon>
        <taxon>Streptophyta</taxon>
        <taxon>Embryophyta</taxon>
        <taxon>Tracheophyta</taxon>
        <taxon>Spermatophyta</taxon>
        <taxon>Magnoliopsida</taxon>
        <taxon>eudicotyledons</taxon>
        <taxon>Gunneridae</taxon>
        <taxon>Pentapetalae</taxon>
        <taxon>asterids</taxon>
        <taxon>lamiids</taxon>
        <taxon>Solanales</taxon>
        <taxon>Solanaceae</taxon>
        <taxon>Solanoideae</taxon>
        <taxon>Capsiceae</taxon>
        <taxon>Capsicum</taxon>
    </lineage>
</organism>
<evidence type="ECO:0000313" key="13">
    <source>
        <dbReference type="Proteomes" id="UP000222542"/>
    </source>
</evidence>